<dbReference type="InterPro" id="IPR001296">
    <property type="entry name" value="Glyco_trans_1"/>
</dbReference>
<evidence type="ECO:0000313" key="4">
    <source>
        <dbReference type="Proteomes" id="UP001218638"/>
    </source>
</evidence>
<protein>
    <submittedName>
        <fullName evidence="3">Glycosyltransferase family 4 protein</fullName>
    </submittedName>
</protein>
<dbReference type="EMBL" id="CP119075">
    <property type="protein sequence ID" value="WED66359.1"/>
    <property type="molecule type" value="Genomic_DNA"/>
</dbReference>
<name>A0AAF0I3U0_9BACT</name>
<accession>A0AAF0I3U0</accession>
<dbReference type="KEGG" id="slom:PXH66_05800"/>
<feature type="region of interest" description="Disordered" evidence="1">
    <location>
        <begin position="234"/>
        <end position="265"/>
    </location>
</feature>
<organism evidence="3 4">
    <name type="scientific">Synoicihabitans lomoniglobus</name>
    <dbReference type="NCBI Taxonomy" id="2909285"/>
    <lineage>
        <taxon>Bacteria</taxon>
        <taxon>Pseudomonadati</taxon>
        <taxon>Verrucomicrobiota</taxon>
        <taxon>Opitutia</taxon>
        <taxon>Opitutales</taxon>
        <taxon>Opitutaceae</taxon>
        <taxon>Synoicihabitans</taxon>
    </lineage>
</organism>
<dbReference type="PANTHER" id="PTHR45947:SF3">
    <property type="entry name" value="SULFOQUINOVOSYL TRANSFERASE SQD2"/>
    <property type="match status" value="1"/>
</dbReference>
<dbReference type="PANTHER" id="PTHR45947">
    <property type="entry name" value="SULFOQUINOVOSYL TRANSFERASE SQD2"/>
    <property type="match status" value="1"/>
</dbReference>
<gene>
    <name evidence="3" type="ORF">PXH66_05800</name>
</gene>
<dbReference type="Proteomes" id="UP001218638">
    <property type="component" value="Chromosome"/>
</dbReference>
<evidence type="ECO:0000259" key="2">
    <source>
        <dbReference type="Pfam" id="PF00534"/>
    </source>
</evidence>
<evidence type="ECO:0000313" key="3">
    <source>
        <dbReference type="EMBL" id="WED66359.1"/>
    </source>
</evidence>
<dbReference type="GO" id="GO:0016757">
    <property type="term" value="F:glycosyltransferase activity"/>
    <property type="evidence" value="ECO:0007669"/>
    <property type="project" value="InterPro"/>
</dbReference>
<dbReference type="AlphaFoldDB" id="A0AAF0I3U0"/>
<sequence>MHTKDSRVDDAGRAADWLCLQLGSREHYAIPRVLAKQERLAGLLTDTWIPRWVAPAVRRFHPSLGQRRHDGISDQHVRAATCGRLVQDVRYRLRRLDPWDSILARNDWFQAWTVRQLATWRQAADASVCFSYSYTARLPFREAKRRGMQCVLGQIDPGPLESVVVAESTADYAGWALPGAAEPPARYWDAWREEVELADLILVNSSWSADLLARAGVSLNKIAEVPLAHEGGQRAARPRRCLPATGRASADSTRRTTSGEEERRPRMDGRDMVVLFLGQVILRKGVGQLFEAVRLLEGHPIRFVFAGPLGVQVPAWIRSNPQVEFTGPVDREEAARLYRSSDVFVLPTLSDGFALTQLEAQAHGLPVIASSSCGRVVNDGVNGLILAEVTPQAIAEALRRLAQEPELLERLQRNSRMDEAFSLNALGHKLSKIESRLKR</sequence>
<feature type="domain" description="Glycosyl transferase family 1" evidence="2">
    <location>
        <begin position="263"/>
        <end position="416"/>
    </location>
</feature>
<keyword evidence="4" id="KW-1185">Reference proteome</keyword>
<evidence type="ECO:0000256" key="1">
    <source>
        <dbReference type="SAM" id="MobiDB-lite"/>
    </source>
</evidence>
<dbReference type="Gene3D" id="3.40.50.2000">
    <property type="entry name" value="Glycogen Phosphorylase B"/>
    <property type="match status" value="1"/>
</dbReference>
<feature type="compositionally biased region" description="Basic and acidic residues" evidence="1">
    <location>
        <begin position="252"/>
        <end position="265"/>
    </location>
</feature>
<dbReference type="CDD" id="cd03801">
    <property type="entry name" value="GT4_PimA-like"/>
    <property type="match status" value="1"/>
</dbReference>
<dbReference type="SUPFAM" id="SSF53756">
    <property type="entry name" value="UDP-Glycosyltransferase/glycogen phosphorylase"/>
    <property type="match status" value="1"/>
</dbReference>
<reference evidence="3" key="1">
    <citation type="submission" date="2023-03" db="EMBL/GenBank/DDBJ databases">
        <title>Lomoglobus Profundus gen. nov., sp. nov., a novel member of the phylum Verrucomicrobia, isolated from deep-marine sediment of South China Sea.</title>
        <authorList>
            <person name="Ahmad T."/>
            <person name="Ishaq S.E."/>
            <person name="Wang F."/>
        </authorList>
    </citation>
    <scope>NUCLEOTIDE SEQUENCE</scope>
    <source>
        <strain evidence="3">LMO-M01</strain>
    </source>
</reference>
<dbReference type="Pfam" id="PF00534">
    <property type="entry name" value="Glycos_transf_1"/>
    <property type="match status" value="1"/>
</dbReference>
<proteinExistence type="predicted"/>
<dbReference type="InterPro" id="IPR050194">
    <property type="entry name" value="Glycosyltransferase_grp1"/>
</dbReference>
<dbReference type="RefSeq" id="WP_330927839.1">
    <property type="nucleotide sequence ID" value="NZ_CP119075.1"/>
</dbReference>